<dbReference type="Gene3D" id="3.40.50.300">
    <property type="entry name" value="P-loop containing nucleotide triphosphate hydrolases"/>
    <property type="match status" value="1"/>
</dbReference>
<keyword evidence="3" id="KW-1185">Reference proteome</keyword>
<dbReference type="PANTHER" id="PTHR35894">
    <property type="entry name" value="GENERAL SECRETION PATHWAY PROTEIN A-RELATED"/>
    <property type="match status" value="1"/>
</dbReference>
<reference evidence="2" key="1">
    <citation type="journal article" date="2014" name="Int. J. Syst. Evol. Microbiol.">
        <title>Complete genome sequence of Corynebacterium casei LMG S-19264T (=DSM 44701T), isolated from a smear-ripened cheese.</title>
        <authorList>
            <consortium name="US DOE Joint Genome Institute (JGI-PGF)"/>
            <person name="Walter F."/>
            <person name="Albersmeier A."/>
            <person name="Kalinowski J."/>
            <person name="Ruckert C."/>
        </authorList>
    </citation>
    <scope>NUCLEOTIDE SEQUENCE</scope>
    <source>
        <strain evidence="2">NBRC 110071</strain>
    </source>
</reference>
<dbReference type="InterPro" id="IPR027417">
    <property type="entry name" value="P-loop_NTPase"/>
</dbReference>
<reference evidence="2" key="2">
    <citation type="submission" date="2023-01" db="EMBL/GenBank/DDBJ databases">
        <title>Draft genome sequence of Litoribrevibacter albus strain NBRC 110071.</title>
        <authorList>
            <person name="Sun Q."/>
            <person name="Mori K."/>
        </authorList>
    </citation>
    <scope>NUCLEOTIDE SEQUENCE</scope>
    <source>
        <strain evidence="2">NBRC 110071</strain>
    </source>
</reference>
<dbReference type="SUPFAM" id="SSF52540">
    <property type="entry name" value="P-loop containing nucleoside triphosphate hydrolases"/>
    <property type="match status" value="1"/>
</dbReference>
<proteinExistence type="predicted"/>
<comment type="caution">
    <text evidence="2">The sequence shown here is derived from an EMBL/GenBank/DDBJ whole genome shotgun (WGS) entry which is preliminary data.</text>
</comment>
<dbReference type="GO" id="GO:0016887">
    <property type="term" value="F:ATP hydrolysis activity"/>
    <property type="evidence" value="ECO:0007669"/>
    <property type="project" value="InterPro"/>
</dbReference>
<dbReference type="Pfam" id="PF13401">
    <property type="entry name" value="AAA_22"/>
    <property type="match status" value="1"/>
</dbReference>
<evidence type="ECO:0000313" key="3">
    <source>
        <dbReference type="Proteomes" id="UP001161389"/>
    </source>
</evidence>
<gene>
    <name evidence="2" type="primary">mshM</name>
    <name evidence="2" type="ORF">GCM10007876_39930</name>
</gene>
<evidence type="ECO:0000313" key="2">
    <source>
        <dbReference type="EMBL" id="GLQ33513.1"/>
    </source>
</evidence>
<dbReference type="CDD" id="cd00009">
    <property type="entry name" value="AAA"/>
    <property type="match status" value="1"/>
</dbReference>
<protein>
    <submittedName>
        <fullName evidence="2">MSHA biogenesis protein MshM</fullName>
    </submittedName>
</protein>
<dbReference type="PANTHER" id="PTHR35894:SF7">
    <property type="entry name" value="GENERAL SECRETION PATHWAY PROTEIN A-RELATED"/>
    <property type="match status" value="1"/>
</dbReference>
<dbReference type="Proteomes" id="UP001161389">
    <property type="component" value="Unassembled WGS sequence"/>
</dbReference>
<dbReference type="InterPro" id="IPR049945">
    <property type="entry name" value="AAA_22"/>
</dbReference>
<dbReference type="EMBL" id="BSNM01000027">
    <property type="protein sequence ID" value="GLQ33513.1"/>
    <property type="molecule type" value="Genomic_DNA"/>
</dbReference>
<dbReference type="AlphaFoldDB" id="A0AA37SF13"/>
<evidence type="ECO:0000259" key="1">
    <source>
        <dbReference type="Pfam" id="PF13401"/>
    </source>
</evidence>
<name>A0AA37SF13_9GAMM</name>
<sequence>MAKHPREIMDQLCGHFGFSKLPFTLSPNTQFFVNLKTHKECFNTLVFALGTGEGFVKVTGEVGTGKTVLCRKLLNQLSGDEYVTAYIPNPAMPPEVLRRALARELKVPDVDVLDHYQLIEAINDQLISVAKLGKRTILVIDEAQSLPEDTLEEVRLLSNLETEQQKLIQMVLFGQPELNTLLAQDRFRQLRQRLAYASSLDSLDFEDLEQYVTQRVHVAGYNGGKLFDYPALRLLHKGTSGTPRVINVVAQKALLVAFSQGENGVTKHHVKKALDDTEGLPARKSFWQRLFRAKVA</sequence>
<accession>A0AA37SF13</accession>
<feature type="domain" description="ORC1/DEAH AAA+ ATPase" evidence="1">
    <location>
        <begin position="52"/>
        <end position="182"/>
    </location>
</feature>
<dbReference type="InterPro" id="IPR052026">
    <property type="entry name" value="ExeA_AAA_ATPase_DNA-bind"/>
</dbReference>
<organism evidence="2 3">
    <name type="scientific">Litoribrevibacter albus</name>
    <dbReference type="NCBI Taxonomy" id="1473156"/>
    <lineage>
        <taxon>Bacteria</taxon>
        <taxon>Pseudomonadati</taxon>
        <taxon>Pseudomonadota</taxon>
        <taxon>Gammaproteobacteria</taxon>
        <taxon>Oceanospirillales</taxon>
        <taxon>Oceanospirillaceae</taxon>
        <taxon>Litoribrevibacter</taxon>
    </lineage>
</organism>